<dbReference type="EMBL" id="UINC01071998">
    <property type="protein sequence ID" value="SVC07322.1"/>
    <property type="molecule type" value="Genomic_DNA"/>
</dbReference>
<evidence type="ECO:0000256" key="7">
    <source>
        <dbReference type="SAM" id="Phobius"/>
    </source>
</evidence>
<evidence type="ECO:0000259" key="8">
    <source>
        <dbReference type="PROSITE" id="PS50850"/>
    </source>
</evidence>
<accession>A0A382J7F5</accession>
<evidence type="ECO:0000256" key="2">
    <source>
        <dbReference type="ARBA" id="ARBA00022448"/>
    </source>
</evidence>
<dbReference type="Pfam" id="PF05977">
    <property type="entry name" value="MFS_3"/>
    <property type="match status" value="1"/>
</dbReference>
<evidence type="ECO:0000313" key="9">
    <source>
        <dbReference type="EMBL" id="SVC07322.1"/>
    </source>
</evidence>
<dbReference type="InterPro" id="IPR020846">
    <property type="entry name" value="MFS_dom"/>
</dbReference>
<evidence type="ECO:0000256" key="5">
    <source>
        <dbReference type="ARBA" id="ARBA00022989"/>
    </source>
</evidence>
<reference evidence="9" key="1">
    <citation type="submission" date="2018-05" db="EMBL/GenBank/DDBJ databases">
        <authorList>
            <person name="Lanie J.A."/>
            <person name="Ng W.-L."/>
            <person name="Kazmierczak K.M."/>
            <person name="Andrzejewski T.M."/>
            <person name="Davidsen T.M."/>
            <person name="Wayne K.J."/>
            <person name="Tettelin H."/>
            <person name="Glass J.I."/>
            <person name="Rusch D."/>
            <person name="Podicherti R."/>
            <person name="Tsui H.-C.T."/>
            <person name="Winkler M.E."/>
        </authorList>
    </citation>
    <scope>NUCLEOTIDE SEQUENCE</scope>
</reference>
<evidence type="ECO:0000256" key="4">
    <source>
        <dbReference type="ARBA" id="ARBA00022692"/>
    </source>
</evidence>
<dbReference type="GO" id="GO:0022857">
    <property type="term" value="F:transmembrane transporter activity"/>
    <property type="evidence" value="ECO:0007669"/>
    <property type="project" value="InterPro"/>
</dbReference>
<keyword evidence="6 7" id="KW-0472">Membrane</keyword>
<dbReference type="SUPFAM" id="SSF103473">
    <property type="entry name" value="MFS general substrate transporter"/>
    <property type="match status" value="1"/>
</dbReference>
<keyword evidence="2" id="KW-0813">Transport</keyword>
<comment type="subcellular location">
    <subcellularLocation>
        <location evidence="1">Cell membrane</location>
        <topology evidence="1">Multi-pass membrane protein</topology>
    </subcellularLocation>
</comment>
<dbReference type="InterPro" id="IPR036259">
    <property type="entry name" value="MFS_trans_sf"/>
</dbReference>
<gene>
    <name evidence="9" type="ORF">METZ01_LOCUS260176</name>
</gene>
<organism evidence="9">
    <name type="scientific">marine metagenome</name>
    <dbReference type="NCBI Taxonomy" id="408172"/>
    <lineage>
        <taxon>unclassified sequences</taxon>
        <taxon>metagenomes</taxon>
        <taxon>ecological metagenomes</taxon>
    </lineage>
</organism>
<dbReference type="AlphaFoldDB" id="A0A382J7F5"/>
<feature type="non-terminal residue" evidence="9">
    <location>
        <position position="117"/>
    </location>
</feature>
<dbReference type="InterPro" id="IPR010290">
    <property type="entry name" value="TM_effector"/>
</dbReference>
<sequence>MFSILKNPTFLLFFIGNTISLIGFGFNLIGFSWLVLEETGSEILLGQIMAAATLPGLLISLFTGVIIDKMNRKWLLVILNVFRMIIIGSFVFVLIKNEFSLTSLFCTVFLMGIGSSL</sequence>
<keyword evidence="4 7" id="KW-0812">Transmembrane</keyword>
<evidence type="ECO:0000256" key="6">
    <source>
        <dbReference type="ARBA" id="ARBA00023136"/>
    </source>
</evidence>
<feature type="domain" description="Major facilitator superfamily (MFS) profile" evidence="8">
    <location>
        <begin position="9"/>
        <end position="117"/>
    </location>
</feature>
<evidence type="ECO:0000256" key="3">
    <source>
        <dbReference type="ARBA" id="ARBA00022475"/>
    </source>
</evidence>
<dbReference type="GO" id="GO:0005886">
    <property type="term" value="C:plasma membrane"/>
    <property type="evidence" value="ECO:0007669"/>
    <property type="project" value="UniProtKB-SubCell"/>
</dbReference>
<keyword evidence="5 7" id="KW-1133">Transmembrane helix</keyword>
<feature type="transmembrane region" description="Helical" evidence="7">
    <location>
        <begin position="48"/>
        <end position="67"/>
    </location>
</feature>
<feature type="transmembrane region" description="Helical" evidence="7">
    <location>
        <begin position="12"/>
        <end position="36"/>
    </location>
</feature>
<name>A0A382J7F5_9ZZZZ</name>
<protein>
    <recommendedName>
        <fullName evidence="8">Major facilitator superfamily (MFS) profile domain-containing protein</fullName>
    </recommendedName>
</protein>
<proteinExistence type="predicted"/>
<evidence type="ECO:0000256" key="1">
    <source>
        <dbReference type="ARBA" id="ARBA00004651"/>
    </source>
</evidence>
<dbReference type="PANTHER" id="PTHR43266:SF2">
    <property type="entry name" value="MAJOR FACILITATOR SUPERFAMILY (MFS) PROFILE DOMAIN-CONTAINING PROTEIN"/>
    <property type="match status" value="1"/>
</dbReference>
<dbReference type="PANTHER" id="PTHR43266">
    <property type="entry name" value="MACROLIDE-EFFLUX PROTEIN"/>
    <property type="match status" value="1"/>
</dbReference>
<keyword evidence="3" id="KW-1003">Cell membrane</keyword>
<dbReference type="PROSITE" id="PS50850">
    <property type="entry name" value="MFS"/>
    <property type="match status" value="1"/>
</dbReference>
<feature type="transmembrane region" description="Helical" evidence="7">
    <location>
        <begin position="74"/>
        <end position="95"/>
    </location>
</feature>
<dbReference type="Gene3D" id="1.20.1250.20">
    <property type="entry name" value="MFS general substrate transporter like domains"/>
    <property type="match status" value="1"/>
</dbReference>